<sequence length="337" mass="38278">MIEHCTTFGKTDVQFILHGGEPLLGGLKHLRQIVSVVEQAFAETDIRCKLAIQSNGLLFTEQIGDFLLEKQINLGISLDGPPEVNDQFRKHFNGKGTSRELETRLRLLAERPYNAIFSGFLAVINPDTDPIATYDYLAQFNPYGMDFLLPYDNWDRRPLGKENADSTVYGDWLIRLFDYWFELDRPRHIKMFHSYMRVLLGGTSTLESIGLSPVDLIVIETNGEIEAVDSLKASFNGATELGYSIFEHSFDEVLDHVNVQARQIGADALCDQCRRCPVVDYCGGGYVPNRYSARNGFNNPSIYCRDLEKMIRHMHQRLSSQLNHDYSHETDLATATI</sequence>
<dbReference type="InterPro" id="IPR058240">
    <property type="entry name" value="rSAM_sf"/>
</dbReference>
<dbReference type="AlphaFoldDB" id="A0A1P9WTX6"/>
<dbReference type="EMBL" id="CP014263">
    <property type="protein sequence ID" value="AQG78829.1"/>
    <property type="molecule type" value="Genomic_DNA"/>
</dbReference>
<evidence type="ECO:0000313" key="2">
    <source>
        <dbReference type="Proteomes" id="UP000187941"/>
    </source>
</evidence>
<dbReference type="InterPro" id="IPR023867">
    <property type="entry name" value="Sulphatase_maturase_rSAM"/>
</dbReference>
<dbReference type="InterPro" id="IPR013785">
    <property type="entry name" value="Aldolase_TIM"/>
</dbReference>
<accession>A0A1P9WTX6</accession>
<name>A0A1P9WTX6_9BACT</name>
<reference evidence="1 2" key="1">
    <citation type="submission" date="2016-01" db="EMBL/GenBank/DDBJ databases">
        <authorList>
            <person name="Oliw E.H."/>
        </authorList>
    </citation>
    <scope>NUCLEOTIDE SEQUENCE [LARGE SCALE GENOMIC DNA]</scope>
    <source>
        <strain evidence="1 2">DY10</strain>
    </source>
</reference>
<protein>
    <recommendedName>
        <fullName evidence="3">Radical SAM protein</fullName>
    </recommendedName>
</protein>
<dbReference type="Proteomes" id="UP000187941">
    <property type="component" value="Chromosome"/>
</dbReference>
<evidence type="ECO:0000313" key="1">
    <source>
        <dbReference type="EMBL" id="AQG78829.1"/>
    </source>
</evidence>
<dbReference type="Gene3D" id="3.20.20.70">
    <property type="entry name" value="Aldolase class I"/>
    <property type="match status" value="1"/>
</dbReference>
<keyword evidence="2" id="KW-1185">Reference proteome</keyword>
<organism evidence="1 2">
    <name type="scientific">Spirosoma montaniterrae</name>
    <dbReference type="NCBI Taxonomy" id="1178516"/>
    <lineage>
        <taxon>Bacteria</taxon>
        <taxon>Pseudomonadati</taxon>
        <taxon>Bacteroidota</taxon>
        <taxon>Cytophagia</taxon>
        <taxon>Cytophagales</taxon>
        <taxon>Cytophagaceae</taxon>
        <taxon>Spirosoma</taxon>
    </lineage>
</organism>
<dbReference type="PANTHER" id="PTHR43273">
    <property type="entry name" value="ANAEROBIC SULFATASE-MATURATING ENZYME HOMOLOG ASLB-RELATED"/>
    <property type="match status" value="1"/>
</dbReference>
<dbReference type="STRING" id="1178516.AWR27_05525"/>
<proteinExistence type="predicted"/>
<dbReference type="CDD" id="cd01335">
    <property type="entry name" value="Radical_SAM"/>
    <property type="match status" value="1"/>
</dbReference>
<dbReference type="KEGG" id="smon:AWR27_05525"/>
<gene>
    <name evidence="1" type="ORF">AWR27_05525</name>
</gene>
<dbReference type="PANTHER" id="PTHR43273:SF8">
    <property type="entry name" value="RADICAL SAM DOMAIN PROTEIN"/>
    <property type="match status" value="1"/>
</dbReference>
<dbReference type="SUPFAM" id="SSF102114">
    <property type="entry name" value="Radical SAM enzymes"/>
    <property type="match status" value="1"/>
</dbReference>
<dbReference type="GO" id="GO:0016491">
    <property type="term" value="F:oxidoreductase activity"/>
    <property type="evidence" value="ECO:0007669"/>
    <property type="project" value="InterPro"/>
</dbReference>
<evidence type="ECO:0008006" key="3">
    <source>
        <dbReference type="Google" id="ProtNLM"/>
    </source>
</evidence>